<feature type="compositionally biased region" description="Acidic residues" evidence="5">
    <location>
        <begin position="39"/>
        <end position="61"/>
    </location>
</feature>
<feature type="compositionally biased region" description="Basic residues" evidence="5">
    <location>
        <begin position="69"/>
        <end position="81"/>
    </location>
</feature>
<keyword evidence="2" id="KW-0805">Transcription regulation</keyword>
<comment type="subcellular location">
    <subcellularLocation>
        <location evidence="1">Nucleus</location>
    </subcellularLocation>
</comment>
<dbReference type="PANTHER" id="PTHR13115">
    <property type="entry name" value="RNA POLYMERASE-ASSOCIATED PROTEIN RTF1 HOMOLOG"/>
    <property type="match status" value="1"/>
</dbReference>
<evidence type="ECO:0000256" key="2">
    <source>
        <dbReference type="ARBA" id="ARBA00023015"/>
    </source>
</evidence>
<dbReference type="EMBL" id="JALJOU010000096">
    <property type="protein sequence ID" value="KAK9821785.1"/>
    <property type="molecule type" value="Genomic_DNA"/>
</dbReference>
<feature type="compositionally biased region" description="Acidic residues" evidence="5">
    <location>
        <begin position="201"/>
        <end position="217"/>
    </location>
</feature>
<keyword evidence="4" id="KW-0539">Nucleus</keyword>
<feature type="compositionally biased region" description="Basic and acidic residues" evidence="5">
    <location>
        <begin position="238"/>
        <end position="255"/>
    </location>
</feature>
<dbReference type="GO" id="GO:1990269">
    <property type="term" value="F:RNA polymerase II C-terminal domain phosphoserine binding"/>
    <property type="evidence" value="ECO:0007669"/>
    <property type="project" value="TreeGrafter"/>
</dbReference>
<dbReference type="InterPro" id="IPR036128">
    <property type="entry name" value="Plus3-like_sf"/>
</dbReference>
<feature type="compositionally biased region" description="Basic and acidic residues" evidence="5">
    <location>
        <begin position="179"/>
        <end position="188"/>
    </location>
</feature>
<feature type="domain" description="Plus3" evidence="6">
    <location>
        <begin position="274"/>
        <end position="421"/>
    </location>
</feature>
<feature type="compositionally biased region" description="Low complexity" evidence="5">
    <location>
        <begin position="556"/>
        <end position="584"/>
    </location>
</feature>
<keyword evidence="8" id="KW-1185">Reference proteome</keyword>
<organism evidence="7 8">
    <name type="scientific">Elliptochloris bilobata</name>
    <dbReference type="NCBI Taxonomy" id="381761"/>
    <lineage>
        <taxon>Eukaryota</taxon>
        <taxon>Viridiplantae</taxon>
        <taxon>Chlorophyta</taxon>
        <taxon>core chlorophytes</taxon>
        <taxon>Trebouxiophyceae</taxon>
        <taxon>Trebouxiophyceae incertae sedis</taxon>
        <taxon>Elliptochloris clade</taxon>
        <taxon>Elliptochloris</taxon>
    </lineage>
</organism>
<evidence type="ECO:0000256" key="3">
    <source>
        <dbReference type="ARBA" id="ARBA00023163"/>
    </source>
</evidence>
<feature type="compositionally biased region" description="Acidic residues" evidence="5">
    <location>
        <begin position="87"/>
        <end position="108"/>
    </location>
</feature>
<dbReference type="GO" id="GO:0016593">
    <property type="term" value="C:Cdc73/Paf1 complex"/>
    <property type="evidence" value="ECO:0007669"/>
    <property type="project" value="TreeGrafter"/>
</dbReference>
<dbReference type="Proteomes" id="UP001445335">
    <property type="component" value="Unassembled WGS sequence"/>
</dbReference>
<evidence type="ECO:0000256" key="1">
    <source>
        <dbReference type="ARBA" id="ARBA00004123"/>
    </source>
</evidence>
<comment type="caution">
    <text evidence="7">The sequence shown here is derived from an EMBL/GenBank/DDBJ whole genome shotgun (WGS) entry which is preliminary data.</text>
</comment>
<feature type="region of interest" description="Disordered" evidence="5">
    <location>
        <begin position="1"/>
        <end position="266"/>
    </location>
</feature>
<dbReference type="Pfam" id="PF03126">
    <property type="entry name" value="Plus-3"/>
    <property type="match status" value="1"/>
</dbReference>
<evidence type="ECO:0000256" key="5">
    <source>
        <dbReference type="SAM" id="MobiDB-lite"/>
    </source>
</evidence>
<proteinExistence type="predicted"/>
<feature type="compositionally biased region" description="Basic residues" evidence="5">
    <location>
        <begin position="22"/>
        <end position="33"/>
    </location>
</feature>
<evidence type="ECO:0000313" key="8">
    <source>
        <dbReference type="Proteomes" id="UP001445335"/>
    </source>
</evidence>
<dbReference type="SMART" id="SM00719">
    <property type="entry name" value="Plus3"/>
    <property type="match status" value="1"/>
</dbReference>
<dbReference type="SUPFAM" id="SSF159042">
    <property type="entry name" value="Plus3-like"/>
    <property type="match status" value="1"/>
</dbReference>
<feature type="compositionally biased region" description="Basic and acidic residues" evidence="5">
    <location>
        <begin position="118"/>
        <end position="140"/>
    </location>
</feature>
<name>A0AAW1QK35_9CHLO</name>
<dbReference type="Gene3D" id="3.90.70.200">
    <property type="entry name" value="Plus-3 domain"/>
    <property type="match status" value="1"/>
</dbReference>
<dbReference type="PROSITE" id="PS51360">
    <property type="entry name" value="PLUS3"/>
    <property type="match status" value="1"/>
</dbReference>
<evidence type="ECO:0000256" key="4">
    <source>
        <dbReference type="ARBA" id="ARBA00023242"/>
    </source>
</evidence>
<dbReference type="AlphaFoldDB" id="A0AAW1QK35"/>
<dbReference type="InterPro" id="IPR004343">
    <property type="entry name" value="Plus-3_dom"/>
</dbReference>
<gene>
    <name evidence="7" type="ORF">WJX81_002907</name>
</gene>
<evidence type="ECO:0000259" key="6">
    <source>
        <dbReference type="PROSITE" id="PS51360"/>
    </source>
</evidence>
<feature type="region of interest" description="Disordered" evidence="5">
    <location>
        <begin position="551"/>
        <end position="584"/>
    </location>
</feature>
<keyword evidence="3" id="KW-0804">Transcription</keyword>
<dbReference type="PANTHER" id="PTHR13115:SF8">
    <property type="entry name" value="RNA POLYMERASE-ASSOCIATED PROTEIN RTF1 HOMOLOG"/>
    <property type="match status" value="1"/>
</dbReference>
<evidence type="ECO:0000313" key="7">
    <source>
        <dbReference type="EMBL" id="KAK9821785.1"/>
    </source>
</evidence>
<accession>A0AAW1QK35</accession>
<dbReference type="GO" id="GO:0003677">
    <property type="term" value="F:DNA binding"/>
    <property type="evidence" value="ECO:0007669"/>
    <property type="project" value="InterPro"/>
</dbReference>
<sequence>MDDDLDDLLLQVAGHSESAARPRAKSAGKKRGRPAVSDSDNDAGDEGQPEDSGEGDEEEEGAYQPPARKAARAPLKRRSVVKKPAEDEIEGSDDDDDGYGSDLMGDDEDRARMAAMTEMEREMELFERSEARDRRREARRNARLLKQPLHKEQAGEAMRSSTRVKAPDTAKKTALAELAAKKARADKARSKKRQQRAGEDAWSDEEEAQLSESDSEPDAGRRGAAAADAEPLEDDERGDDRRDGYEHERERRYERDYDEDEEDARLIGVDEPEEAAYEDVLKMQVRRFSLEKWLNEPFFEDAVVGAVARVSIRGSYMMAEIQRVIEREPGVYKDRDLGPAITSPYVLGDERAPGPHVRTSKWLEMAAGHQRKLVPIRQVSNHTIEAKHFMAWHQRCEKDERPQITLADVDAAAKRLKAAENYTYTSADVQRMVAEKRARGGGGRNRAAEKARLLRVREHARDTGNAEALAEVEETLAALEEELARQSAGGARGAAYAHINKRNAAANFDNAFRNIGARPGGQAGAKVGTTGVDVFQRRKTRNVNYWSVGGKKGDAADAGAPPGPTIATGAPGAGARADGPDTPATAAASAVENAATGELELNIDLSVLALAARRHSLPQRLLGKAWREGLRNGAAGAVSKRALTLADYKRRQGIV</sequence>
<protein>
    <recommendedName>
        <fullName evidence="6">Plus3 domain-containing protein</fullName>
    </recommendedName>
</protein>
<reference evidence="7 8" key="1">
    <citation type="journal article" date="2024" name="Nat. Commun.">
        <title>Phylogenomics reveals the evolutionary origins of lichenization in chlorophyte algae.</title>
        <authorList>
            <person name="Puginier C."/>
            <person name="Libourel C."/>
            <person name="Otte J."/>
            <person name="Skaloud P."/>
            <person name="Haon M."/>
            <person name="Grisel S."/>
            <person name="Petersen M."/>
            <person name="Berrin J.G."/>
            <person name="Delaux P.M."/>
            <person name="Dal Grande F."/>
            <person name="Keller J."/>
        </authorList>
    </citation>
    <scope>NUCLEOTIDE SEQUENCE [LARGE SCALE GENOMIC DNA]</scope>
    <source>
        <strain evidence="7 8">SAG 245.80</strain>
    </source>
</reference>